<dbReference type="Gene3D" id="2.60.120.260">
    <property type="entry name" value="Galactose-binding domain-like"/>
    <property type="match status" value="1"/>
</dbReference>
<organism evidence="2 3">
    <name type="scientific">Thermophilibacter provencensis</name>
    <dbReference type="NCBI Taxonomy" id="1852386"/>
    <lineage>
        <taxon>Bacteria</taxon>
        <taxon>Bacillati</taxon>
        <taxon>Actinomycetota</taxon>
        <taxon>Coriobacteriia</taxon>
        <taxon>Coriobacteriales</taxon>
        <taxon>Atopobiaceae</taxon>
        <taxon>Thermophilibacter</taxon>
    </lineage>
</organism>
<dbReference type="Proteomes" id="UP000697330">
    <property type="component" value="Unassembled WGS sequence"/>
</dbReference>
<dbReference type="InterPro" id="IPR000182">
    <property type="entry name" value="GNAT_dom"/>
</dbReference>
<protein>
    <submittedName>
        <fullName evidence="2">GDSL-type esterase/lipase family protein</fullName>
    </submittedName>
</protein>
<proteinExistence type="predicted"/>
<dbReference type="InterPro" id="IPR036514">
    <property type="entry name" value="SGNH_hydro_sf"/>
</dbReference>
<reference evidence="2" key="1">
    <citation type="journal article" date="2021" name="PeerJ">
        <title>Extensive microbial diversity within the chicken gut microbiome revealed by metagenomics and culture.</title>
        <authorList>
            <person name="Gilroy R."/>
            <person name="Ravi A."/>
            <person name="Getino M."/>
            <person name="Pursley I."/>
            <person name="Horton D.L."/>
            <person name="Alikhan N.F."/>
            <person name="Baker D."/>
            <person name="Gharbi K."/>
            <person name="Hall N."/>
            <person name="Watson M."/>
            <person name="Adriaenssens E.M."/>
            <person name="Foster-Nyarko E."/>
            <person name="Jarju S."/>
            <person name="Secka A."/>
            <person name="Antonio M."/>
            <person name="Oren A."/>
            <person name="Chaudhuri R.R."/>
            <person name="La Ragione R."/>
            <person name="Hildebrand F."/>
            <person name="Pallen M.J."/>
        </authorList>
    </citation>
    <scope>NUCLEOTIDE SEQUENCE</scope>
    <source>
        <strain evidence="2">CHK124-7917</strain>
    </source>
</reference>
<dbReference type="Pfam" id="PF08445">
    <property type="entry name" value="FR47"/>
    <property type="match status" value="1"/>
</dbReference>
<accession>A0A921KMB5</accession>
<dbReference type="PROSITE" id="PS51186">
    <property type="entry name" value="GNAT"/>
    <property type="match status" value="1"/>
</dbReference>
<comment type="caution">
    <text evidence="2">The sequence shown here is derived from an EMBL/GenBank/DDBJ whole genome shotgun (WGS) entry which is preliminary data.</text>
</comment>
<dbReference type="SUPFAM" id="SSF52266">
    <property type="entry name" value="SGNH hydrolase"/>
    <property type="match status" value="1"/>
</dbReference>
<dbReference type="InterPro" id="IPR013830">
    <property type="entry name" value="SGNH_hydro"/>
</dbReference>
<dbReference type="Gene3D" id="3.40.50.1110">
    <property type="entry name" value="SGNH hydrolase"/>
    <property type="match status" value="1"/>
</dbReference>
<dbReference type="AlphaFoldDB" id="A0A921KMB5"/>
<gene>
    <name evidence="2" type="ORF">K8U72_10690</name>
</gene>
<dbReference type="Gene3D" id="3.40.630.30">
    <property type="match status" value="1"/>
</dbReference>
<dbReference type="CDD" id="cd00229">
    <property type="entry name" value="SGNH_hydrolase"/>
    <property type="match status" value="1"/>
</dbReference>
<evidence type="ECO:0000313" key="2">
    <source>
        <dbReference type="EMBL" id="HJF46224.1"/>
    </source>
</evidence>
<dbReference type="EMBL" id="DYWQ01000165">
    <property type="protein sequence ID" value="HJF46224.1"/>
    <property type="molecule type" value="Genomic_DNA"/>
</dbReference>
<name>A0A921KMB5_9ACTN</name>
<dbReference type="SUPFAM" id="SSF55729">
    <property type="entry name" value="Acyl-CoA N-acyltransferases (Nat)"/>
    <property type="match status" value="1"/>
</dbReference>
<dbReference type="InterPro" id="IPR013653">
    <property type="entry name" value="GCN5-like_dom"/>
</dbReference>
<dbReference type="Pfam" id="PF13472">
    <property type="entry name" value="Lipase_GDSL_2"/>
    <property type="match status" value="1"/>
</dbReference>
<evidence type="ECO:0000259" key="1">
    <source>
        <dbReference type="PROSITE" id="PS51186"/>
    </source>
</evidence>
<sequence length="602" mass="64483">MGLEMSAGASGFLHGALGFTTDKDGWVRPSRFAPEQLRAVGSVRAWHPGLYRQLAVATAGVCLEMETDATRLALEVRVDPTPRGAASVLADVERHPHGPRPPFDGVSAVVDGRRLPLALPDEKNLITWLLDDPASGPEPGLQHLPGMGEPHHVRVWLPCLTSCAVRSVTCDGTYLEPVAARRQLVVLGDSVAQGFVARDPSRSWCALLAEHLGLDLVNQGLGGQVFQPGSLVGLPERVDAAGVVVEFGENYRYEPCQAARVERDVRTYLYELAEGFPDAPIWVLTCPPHTEDVYPTHPRSCAAEVDAIVRAAAGAHAQMRLVEAAPLLDADRLPELLADGSDHPGPLGQEMMAERLSFVVDATRDDPAARRERALQIAEGYGDDALPLAECLRRGAGQVLLAEKGAVVVGLSGGMRIVAGPSRRLVRRALTCLGAAGGTTCVCGKRALAREVARAFGGRERACHVVVWRGGEPPTDPSRDIRVLTPAYAGVVRERYAHPEYLAPGELEAALEAGKFLGGFEAGRIVGFVGEHEEGSMGMLEVFEGHRREGWGTALAAAKVAAHLAAGELPWAEVWPENDASLALERAMGFEVRPEDALWFVS</sequence>
<feature type="domain" description="N-acetyltransferase" evidence="1">
    <location>
        <begin position="479"/>
        <end position="602"/>
    </location>
</feature>
<dbReference type="RefSeq" id="WP_274959764.1">
    <property type="nucleotide sequence ID" value="NZ_DYWQ01000165.1"/>
</dbReference>
<dbReference type="InterPro" id="IPR016181">
    <property type="entry name" value="Acyl_CoA_acyltransferase"/>
</dbReference>
<evidence type="ECO:0000313" key="3">
    <source>
        <dbReference type="Proteomes" id="UP000697330"/>
    </source>
</evidence>
<dbReference type="GO" id="GO:0016747">
    <property type="term" value="F:acyltransferase activity, transferring groups other than amino-acyl groups"/>
    <property type="evidence" value="ECO:0007669"/>
    <property type="project" value="InterPro"/>
</dbReference>
<reference evidence="2" key="2">
    <citation type="submission" date="2021-09" db="EMBL/GenBank/DDBJ databases">
        <authorList>
            <person name="Gilroy R."/>
        </authorList>
    </citation>
    <scope>NUCLEOTIDE SEQUENCE</scope>
    <source>
        <strain evidence="2">CHK124-7917</strain>
    </source>
</reference>